<gene>
    <name evidence="2" type="ORF">B7Y86_02550</name>
</gene>
<dbReference type="EMBL" id="NCEQ01000002">
    <property type="protein sequence ID" value="OYX58585.1"/>
    <property type="molecule type" value="Genomic_DNA"/>
</dbReference>
<keyword evidence="1" id="KW-0732">Signal</keyword>
<reference evidence="2 3" key="1">
    <citation type="submission" date="2017-03" db="EMBL/GenBank/DDBJ databases">
        <title>Lifting the veil on microbial sulfur biogeochemistry in mining wastewaters.</title>
        <authorList>
            <person name="Kantor R.S."/>
            <person name="Colenbrander Nelson T."/>
            <person name="Marshall S."/>
            <person name="Bennett D."/>
            <person name="Apte S."/>
            <person name="Camacho D."/>
            <person name="Thomas B.C."/>
            <person name="Warren L.A."/>
            <person name="Banfield J.F."/>
        </authorList>
    </citation>
    <scope>NUCLEOTIDE SEQUENCE [LARGE SCALE GENOMIC DNA]</scope>
    <source>
        <strain evidence="2">32-68-21</strain>
    </source>
</reference>
<name>A0A258HNH9_9CAUL</name>
<feature type="signal peptide" evidence="1">
    <location>
        <begin position="1"/>
        <end position="21"/>
    </location>
</feature>
<sequence>MRIMISAIVTALSLSQTPVCAAPDGAELLWARPETRFVFVGEIHGTVEAPAAFAELVCEASTDRPIVVALEMTAAMQADLDAWIASDGGDAARETLLAHGYWIRANADGRSSEAMRDMLFRLRTLRAAGRDIAVRAFMPTERRPAGFDQSYYEIDMARMLVDAAASKPEALVLALGGNLHNRKTAFNKDGYLFAAGHLRPTAVLSLNVAQQGGQSWSCTGRSSGEIVCGSDDSIAVMDPEARGVILEPQDDGAWDGLLALGPWTASPPARPE</sequence>
<dbReference type="AlphaFoldDB" id="A0A258HNH9"/>
<proteinExistence type="predicted"/>
<evidence type="ECO:0000256" key="1">
    <source>
        <dbReference type="SAM" id="SignalP"/>
    </source>
</evidence>
<comment type="caution">
    <text evidence="2">The sequence shown here is derived from an EMBL/GenBank/DDBJ whole genome shotgun (WGS) entry which is preliminary data.</text>
</comment>
<protein>
    <recommendedName>
        <fullName evidence="4">Haem-binding uptake Tiki superfamily ChaN domain-containing protein</fullName>
    </recommendedName>
</protein>
<evidence type="ECO:0000313" key="3">
    <source>
        <dbReference type="Proteomes" id="UP000216147"/>
    </source>
</evidence>
<dbReference type="Gene3D" id="3.40.50.11550">
    <property type="match status" value="1"/>
</dbReference>
<organism evidence="2 3">
    <name type="scientific">Brevundimonas subvibrioides</name>
    <dbReference type="NCBI Taxonomy" id="74313"/>
    <lineage>
        <taxon>Bacteria</taxon>
        <taxon>Pseudomonadati</taxon>
        <taxon>Pseudomonadota</taxon>
        <taxon>Alphaproteobacteria</taxon>
        <taxon>Caulobacterales</taxon>
        <taxon>Caulobacteraceae</taxon>
        <taxon>Brevundimonas</taxon>
    </lineage>
</organism>
<feature type="chain" id="PRO_5013033900" description="Haem-binding uptake Tiki superfamily ChaN domain-containing protein" evidence="1">
    <location>
        <begin position="22"/>
        <end position="272"/>
    </location>
</feature>
<dbReference type="Proteomes" id="UP000216147">
    <property type="component" value="Unassembled WGS sequence"/>
</dbReference>
<evidence type="ECO:0008006" key="4">
    <source>
        <dbReference type="Google" id="ProtNLM"/>
    </source>
</evidence>
<evidence type="ECO:0000313" key="2">
    <source>
        <dbReference type="EMBL" id="OYX58585.1"/>
    </source>
</evidence>
<accession>A0A258HNH9</accession>